<dbReference type="InterPro" id="IPR021994">
    <property type="entry name" value="DUF3592"/>
</dbReference>
<dbReference type="Proteomes" id="UP000000378">
    <property type="component" value="Chromosome"/>
</dbReference>
<keyword evidence="1" id="KW-0472">Membrane</keyword>
<dbReference type="HOGENOM" id="CLU_133746_0_0_9"/>
<keyword evidence="4" id="KW-1185">Reference proteome</keyword>
<feature type="transmembrane region" description="Helical" evidence="1">
    <location>
        <begin position="12"/>
        <end position="33"/>
    </location>
</feature>
<feature type="transmembrane region" description="Helical" evidence="1">
    <location>
        <begin position="130"/>
        <end position="156"/>
    </location>
</feature>
<keyword evidence="1" id="KW-1133">Transmembrane helix</keyword>
<dbReference type="STRING" id="643648.Slip_2145"/>
<proteinExistence type="predicted"/>
<protein>
    <recommendedName>
        <fullName evidence="2">DUF3592 domain-containing protein</fullName>
    </recommendedName>
</protein>
<dbReference type="EMBL" id="CP002048">
    <property type="protein sequence ID" value="ADI02888.1"/>
    <property type="molecule type" value="Genomic_DNA"/>
</dbReference>
<reference evidence="4" key="1">
    <citation type="journal article" date="2010" name="Stand. Genomic Sci.">
        <title>Complete genome sequence of Syntrophothermus lipocalidus type strain (TGB-C1T).</title>
        <authorList>
            <consortium name="US DOE Joint Genome Institute (JGI-PGF)"/>
            <person name="Djao O."/>
            <person name="Zhang X."/>
            <person name="Lucas S."/>
            <person name="Lapidus A."/>
            <person name="Glavina Del Rio T."/>
            <person name="Nolan M."/>
            <person name="Tice H."/>
            <person name="Cheng J."/>
            <person name="Han C."/>
            <person name="Tapia R."/>
            <person name="Goodwin L."/>
            <person name="Pitluck S."/>
            <person name="Liolios K."/>
            <person name="Ivanova N."/>
            <person name="Mavromatis K."/>
            <person name="Mikhailova N."/>
            <person name="Ovchinnikova G."/>
            <person name="Pati A."/>
            <person name="Brambilla E."/>
            <person name="Chen A."/>
            <person name="Palaniappan K."/>
            <person name="Land M."/>
            <person name="Hauser L."/>
            <person name="Chang Y."/>
            <person name="Jeffries C."/>
            <person name="Rohde M."/>
            <person name="Sikorski J."/>
            <person name="Spring S."/>
            <person name="Goker M."/>
            <person name="Detter J."/>
            <person name="Woyke T."/>
            <person name="Bristow J."/>
            <person name="Eisen J."/>
            <person name="Markowitz V."/>
            <person name="Hugenholtz P."/>
            <person name="Kyrpides N."/>
            <person name="Klenk H."/>
        </authorList>
    </citation>
    <scope>NUCLEOTIDE SEQUENCE [LARGE SCALE GENOMIC DNA]</scope>
    <source>
        <strain evidence="4">DSM 12680 / TGB-C1</strain>
    </source>
</reference>
<reference evidence="3 4" key="2">
    <citation type="journal article" date="2010" name="Stand. Genomic Sci.">
        <title>Complete genome sequence of Syntrophothermus lipocalidus type strain (TGB-C1).</title>
        <authorList>
            <person name="Djao O.D."/>
            <person name="Zhang X."/>
            <person name="Lucas S."/>
            <person name="Lapidus A."/>
            <person name="Del Rio T.G."/>
            <person name="Nolan M."/>
            <person name="Tice H."/>
            <person name="Cheng J.F."/>
            <person name="Han C."/>
            <person name="Tapia R."/>
            <person name="Goodwin L."/>
            <person name="Pitluck S."/>
            <person name="Liolios K."/>
            <person name="Ivanova N."/>
            <person name="Mavromatis K."/>
            <person name="Mikhailova N."/>
            <person name="Ovchinnikova G."/>
            <person name="Pati A."/>
            <person name="Brambilla E."/>
            <person name="Chen A."/>
            <person name="Palaniappan K."/>
            <person name="Land M."/>
            <person name="Hauser L."/>
            <person name="Chang Y.J."/>
            <person name="Jeffries C.D."/>
            <person name="Rohde M."/>
            <person name="Sikorski J."/>
            <person name="Spring S."/>
            <person name="Goker M."/>
            <person name="Detter J.C."/>
            <person name="Woyke T."/>
            <person name="Bristow J."/>
            <person name="Eisen J.A."/>
            <person name="Markowitz V."/>
            <person name="Hugenholtz P."/>
            <person name="Kyrpides N.C."/>
            <person name="Klenk H.P."/>
        </authorList>
    </citation>
    <scope>NUCLEOTIDE SEQUENCE [LARGE SCALE GENOMIC DNA]</scope>
    <source>
        <strain evidence="4">DSM 12680 / TGB-C1</strain>
    </source>
</reference>
<evidence type="ECO:0000313" key="3">
    <source>
        <dbReference type="EMBL" id="ADI02888.1"/>
    </source>
</evidence>
<evidence type="ECO:0000259" key="2">
    <source>
        <dbReference type="Pfam" id="PF12158"/>
    </source>
</evidence>
<sequence>MDEDRNRTKEILGFSFIMLAGIAVTIWGARIVYQALASLSWPSCPGRVVSSQVKDISHEPRDGPSYWAEVVYRYTVDGKEYTSENVFFGQYSSGSPGPARRLVDRYPAGKEVTVHYAPDNPALAVLEIGFSWAAFAVLLIGIIFTAVGAAGIWYTVAASKKGEDVKSYN</sequence>
<name>D7CJ10_SYNLT</name>
<dbReference type="OrthoDB" id="5381784at2"/>
<dbReference type="AlphaFoldDB" id="D7CJ10"/>
<evidence type="ECO:0000256" key="1">
    <source>
        <dbReference type="SAM" id="Phobius"/>
    </source>
</evidence>
<accession>D7CJ10</accession>
<keyword evidence="1" id="KW-0812">Transmembrane</keyword>
<dbReference type="Pfam" id="PF12158">
    <property type="entry name" value="DUF3592"/>
    <property type="match status" value="1"/>
</dbReference>
<organism evidence="3 4">
    <name type="scientific">Syntrophothermus lipocalidus (strain DSM 12680 / TGB-C1)</name>
    <dbReference type="NCBI Taxonomy" id="643648"/>
    <lineage>
        <taxon>Bacteria</taxon>
        <taxon>Bacillati</taxon>
        <taxon>Bacillota</taxon>
        <taxon>Clostridia</taxon>
        <taxon>Eubacteriales</taxon>
        <taxon>Syntrophomonadaceae</taxon>
        <taxon>Syntrophothermus</taxon>
    </lineage>
</organism>
<evidence type="ECO:0000313" key="4">
    <source>
        <dbReference type="Proteomes" id="UP000000378"/>
    </source>
</evidence>
<feature type="domain" description="DUF3592" evidence="2">
    <location>
        <begin position="45"/>
        <end position="130"/>
    </location>
</feature>
<dbReference type="RefSeq" id="WP_013176290.1">
    <property type="nucleotide sequence ID" value="NC_014220.1"/>
</dbReference>
<gene>
    <name evidence="3" type="ordered locus">Slip_2145</name>
</gene>
<dbReference type="KEGG" id="slp:Slip_2145"/>